<evidence type="ECO:0000313" key="1">
    <source>
        <dbReference type="EMBL" id="MCI79914.1"/>
    </source>
</evidence>
<organism evidence="1 2">
    <name type="scientific">Trifolium medium</name>
    <dbReference type="NCBI Taxonomy" id="97028"/>
    <lineage>
        <taxon>Eukaryota</taxon>
        <taxon>Viridiplantae</taxon>
        <taxon>Streptophyta</taxon>
        <taxon>Embryophyta</taxon>
        <taxon>Tracheophyta</taxon>
        <taxon>Spermatophyta</taxon>
        <taxon>Magnoliopsida</taxon>
        <taxon>eudicotyledons</taxon>
        <taxon>Gunneridae</taxon>
        <taxon>Pentapetalae</taxon>
        <taxon>rosids</taxon>
        <taxon>fabids</taxon>
        <taxon>Fabales</taxon>
        <taxon>Fabaceae</taxon>
        <taxon>Papilionoideae</taxon>
        <taxon>50 kb inversion clade</taxon>
        <taxon>NPAAA clade</taxon>
        <taxon>Hologalegina</taxon>
        <taxon>IRL clade</taxon>
        <taxon>Trifolieae</taxon>
        <taxon>Trifolium</taxon>
    </lineage>
</organism>
<evidence type="ECO:0000313" key="2">
    <source>
        <dbReference type="Proteomes" id="UP000265520"/>
    </source>
</evidence>
<reference evidence="1 2" key="1">
    <citation type="journal article" date="2018" name="Front. Plant Sci.">
        <title>Red Clover (Trifolium pratense) and Zigzag Clover (T. medium) - A Picture of Genomic Similarities and Differences.</title>
        <authorList>
            <person name="Dluhosova J."/>
            <person name="Istvanek J."/>
            <person name="Nedelnik J."/>
            <person name="Repkova J."/>
        </authorList>
    </citation>
    <scope>NUCLEOTIDE SEQUENCE [LARGE SCALE GENOMIC DNA]</scope>
    <source>
        <strain evidence="2">cv. 10/8</strain>
        <tissue evidence="1">Leaf</tissue>
    </source>
</reference>
<proteinExistence type="predicted"/>
<feature type="non-terminal residue" evidence="1">
    <location>
        <position position="1"/>
    </location>
</feature>
<name>A0A392UV55_9FABA</name>
<accession>A0A392UV55</accession>
<sequence>ATRSNPGRSLLQGGSTQNLPAWSDVVAQEDAEVVADNLQAPGPFLLQKEQEKQGIASFFLGCRLQLPGVC</sequence>
<dbReference type="EMBL" id="LXQA010984062">
    <property type="protein sequence ID" value="MCI79914.1"/>
    <property type="molecule type" value="Genomic_DNA"/>
</dbReference>
<dbReference type="Proteomes" id="UP000265520">
    <property type="component" value="Unassembled WGS sequence"/>
</dbReference>
<protein>
    <submittedName>
        <fullName evidence="1">Uncharacterized protein</fullName>
    </submittedName>
</protein>
<dbReference type="AlphaFoldDB" id="A0A392UV55"/>
<keyword evidence="2" id="KW-1185">Reference proteome</keyword>
<comment type="caution">
    <text evidence="1">The sequence shown here is derived from an EMBL/GenBank/DDBJ whole genome shotgun (WGS) entry which is preliminary data.</text>
</comment>